<organism evidence="3 4">
    <name type="scientific">Streptomyces hawaiiensis</name>
    <dbReference type="NCBI Taxonomy" id="67305"/>
    <lineage>
        <taxon>Bacteria</taxon>
        <taxon>Bacillati</taxon>
        <taxon>Actinomycetota</taxon>
        <taxon>Actinomycetes</taxon>
        <taxon>Kitasatosporales</taxon>
        <taxon>Streptomycetaceae</taxon>
        <taxon>Streptomyces</taxon>
    </lineage>
</organism>
<dbReference type="Pfam" id="PF01471">
    <property type="entry name" value="PG_binding_1"/>
    <property type="match status" value="1"/>
</dbReference>
<evidence type="ECO:0000313" key="3">
    <source>
        <dbReference type="EMBL" id="QCD57792.1"/>
    </source>
</evidence>
<sequence length="237" mass="25157">MAGAAASIVTLIAATAMAAPYLTRLSVMGRPRFLSTSGAWATTSPVRSLRDTRPPPYLQLCRYRRPPTLPTMATPPRQGRKTGEDMKHFRGSRTTAGSVAGLTLLSGLGLGIVTAAPAAAYAGYCNDGYASAYRKLVGDSTYTAYLPGYKANMDCTMGSGAQSASVAMLQRSLNVCYSDDLGFNLKVDGIFGTNTKNALAAAQRDEGIKGDGIYGKDSRTHLEWEFTSNSATRCARI</sequence>
<keyword evidence="4" id="KW-1185">Reference proteome</keyword>
<accession>A0A6G5RJN7</accession>
<dbReference type="EMBL" id="CP021978">
    <property type="protein sequence ID" value="QCD57792.1"/>
    <property type="molecule type" value="Genomic_DNA"/>
</dbReference>
<name>A0A6G5RJN7_9ACTN</name>
<reference evidence="3 4" key="1">
    <citation type="submission" date="2017-06" db="EMBL/GenBank/DDBJ databases">
        <title>Complete Genome Sequence of Streptomyces hawaiiensis NRRL 15010 and insights into acyldepsipeptides biosynthesis.</title>
        <authorList>
            <person name="Mariita R.M."/>
            <person name="Sello J.K."/>
        </authorList>
    </citation>
    <scope>NUCLEOTIDE SEQUENCE [LARGE SCALE GENOMIC DNA]</scope>
    <source>
        <strain evidence="3 4">ATCC 12236</strain>
    </source>
</reference>
<dbReference type="Proteomes" id="UP000495940">
    <property type="component" value="Chromosome"/>
</dbReference>
<dbReference type="InterPro" id="IPR036366">
    <property type="entry name" value="PGBDSf"/>
</dbReference>
<gene>
    <name evidence="3" type="ORF">CEB94_25275</name>
</gene>
<dbReference type="KEGG" id="shaw:CEB94_25275"/>
<feature type="region of interest" description="Disordered" evidence="1">
    <location>
        <begin position="68"/>
        <end position="87"/>
    </location>
</feature>
<dbReference type="InterPro" id="IPR002477">
    <property type="entry name" value="Peptidoglycan-bd-like"/>
</dbReference>
<evidence type="ECO:0000259" key="2">
    <source>
        <dbReference type="Pfam" id="PF01471"/>
    </source>
</evidence>
<dbReference type="InterPro" id="IPR036365">
    <property type="entry name" value="PGBD-like_sf"/>
</dbReference>
<protein>
    <recommendedName>
        <fullName evidence="2">Peptidoglycan binding-like domain-containing protein</fullName>
    </recommendedName>
</protein>
<dbReference type="AlphaFoldDB" id="A0A6G5RJN7"/>
<dbReference type="Gene3D" id="1.10.101.10">
    <property type="entry name" value="PGBD-like superfamily/PGBD"/>
    <property type="match status" value="1"/>
</dbReference>
<proteinExistence type="predicted"/>
<evidence type="ECO:0000256" key="1">
    <source>
        <dbReference type="SAM" id="MobiDB-lite"/>
    </source>
</evidence>
<dbReference type="SUPFAM" id="SSF47090">
    <property type="entry name" value="PGBD-like"/>
    <property type="match status" value="1"/>
</dbReference>
<feature type="domain" description="Peptidoglycan binding-like" evidence="2">
    <location>
        <begin position="163"/>
        <end position="217"/>
    </location>
</feature>
<evidence type="ECO:0000313" key="4">
    <source>
        <dbReference type="Proteomes" id="UP000495940"/>
    </source>
</evidence>